<protein>
    <submittedName>
        <fullName evidence="2">Uncharacterized protein</fullName>
    </submittedName>
</protein>
<feature type="compositionally biased region" description="Basic and acidic residues" evidence="1">
    <location>
        <begin position="38"/>
        <end position="48"/>
    </location>
</feature>
<gene>
    <name evidence="2" type="ORF">PXEA_LOCUS24379</name>
</gene>
<reference evidence="2" key="1">
    <citation type="submission" date="2018-11" db="EMBL/GenBank/DDBJ databases">
        <authorList>
            <consortium name="Pathogen Informatics"/>
        </authorList>
    </citation>
    <scope>NUCLEOTIDE SEQUENCE</scope>
</reference>
<feature type="region of interest" description="Disordered" evidence="1">
    <location>
        <begin position="1"/>
        <end position="50"/>
    </location>
</feature>
<organism evidence="2 3">
    <name type="scientific">Protopolystoma xenopodis</name>
    <dbReference type="NCBI Taxonomy" id="117903"/>
    <lineage>
        <taxon>Eukaryota</taxon>
        <taxon>Metazoa</taxon>
        <taxon>Spiralia</taxon>
        <taxon>Lophotrochozoa</taxon>
        <taxon>Platyhelminthes</taxon>
        <taxon>Monogenea</taxon>
        <taxon>Polyopisthocotylea</taxon>
        <taxon>Polystomatidea</taxon>
        <taxon>Polystomatidae</taxon>
        <taxon>Protopolystoma</taxon>
    </lineage>
</organism>
<feature type="region of interest" description="Disordered" evidence="1">
    <location>
        <begin position="63"/>
        <end position="98"/>
    </location>
</feature>
<dbReference type="AlphaFoldDB" id="A0A3S5FFC6"/>
<comment type="caution">
    <text evidence="2">The sequence shown here is derived from an EMBL/GenBank/DDBJ whole genome shotgun (WGS) entry which is preliminary data.</text>
</comment>
<feature type="compositionally biased region" description="Polar residues" evidence="1">
    <location>
        <begin position="89"/>
        <end position="98"/>
    </location>
</feature>
<dbReference type="Proteomes" id="UP000784294">
    <property type="component" value="Unassembled WGS sequence"/>
</dbReference>
<sequence length="133" mass="14756">MLESSEMDIDAIIRDLLEGNHSEDDSEEDHKDSVKKRPCNEVAKHEQSSTDCLECEDGLTLADQENGDVADSDHVTKRPKSYRSGRRGQISTGLSSVSSSKIDPLYNLDRVQALRDSLLDYLVAEESDPTAMV</sequence>
<evidence type="ECO:0000313" key="2">
    <source>
        <dbReference type="EMBL" id="VEL30939.1"/>
    </source>
</evidence>
<accession>A0A3S5FFC6</accession>
<evidence type="ECO:0000313" key="3">
    <source>
        <dbReference type="Proteomes" id="UP000784294"/>
    </source>
</evidence>
<feature type="compositionally biased region" description="Basic and acidic residues" evidence="1">
    <location>
        <begin position="11"/>
        <end position="32"/>
    </location>
</feature>
<feature type="compositionally biased region" description="Basic residues" evidence="1">
    <location>
        <begin position="77"/>
        <end position="86"/>
    </location>
</feature>
<dbReference type="EMBL" id="CAAALY010117062">
    <property type="protein sequence ID" value="VEL30939.1"/>
    <property type="molecule type" value="Genomic_DNA"/>
</dbReference>
<proteinExistence type="predicted"/>
<name>A0A3S5FFC6_9PLAT</name>
<evidence type="ECO:0000256" key="1">
    <source>
        <dbReference type="SAM" id="MobiDB-lite"/>
    </source>
</evidence>
<keyword evidence="3" id="KW-1185">Reference proteome</keyword>